<evidence type="ECO:0000256" key="4">
    <source>
        <dbReference type="ARBA" id="ARBA00023033"/>
    </source>
</evidence>
<dbReference type="RefSeq" id="WP_171198465.1">
    <property type="nucleotide sequence ID" value="NZ_JABEND010000002.1"/>
</dbReference>
<feature type="domain" description="Luciferase-like" evidence="5">
    <location>
        <begin position="4"/>
        <end position="251"/>
    </location>
</feature>
<dbReference type="EMBL" id="JABEND010000002">
    <property type="protein sequence ID" value="NNG34780.1"/>
    <property type="molecule type" value="Genomic_DNA"/>
</dbReference>
<dbReference type="InterPro" id="IPR036661">
    <property type="entry name" value="Luciferase-like_sf"/>
</dbReference>
<dbReference type="InterPro" id="IPR050172">
    <property type="entry name" value="SsuD_RutA_monooxygenase"/>
</dbReference>
<dbReference type="Pfam" id="PF00296">
    <property type="entry name" value="Bac_luciferase"/>
    <property type="match status" value="1"/>
</dbReference>
<sequence>MDFRIFTEPQQGADYADLLRMAQATEQLGFDGFFRSDHYLAMGVDGAPGPTDAWLTLAALAVQTERIRLGTLVTSATFRLPGPLAISVAQVDRMSGGRVDFGLGAGWYAAEHTAYGIGFPDTKQRFEVLSEQLAIITGLWATPEDETFSYSGDIYQVVDSPALPKPIQHPIPVIIGGGGKRRTPALAAQYAAEFNSAFAPADEAGVRFERVRAACAAIDRDPASIVMSAAETVCVGRDDAEFLRRADAIGRDPRQLRSEALGGTVSEVTDKIGALADAGATRLYLQVLDLTDLDHLELVAEVSNAVGT</sequence>
<dbReference type="Proteomes" id="UP000562984">
    <property type="component" value="Unassembled WGS sequence"/>
</dbReference>
<gene>
    <name evidence="6" type="ORF">HKD39_03385</name>
</gene>
<dbReference type="InterPro" id="IPR019952">
    <property type="entry name" value="F420_OxRdatse_Rv1855c_pred"/>
</dbReference>
<dbReference type="GO" id="GO:0008726">
    <property type="term" value="F:alkanesulfonate monooxygenase activity"/>
    <property type="evidence" value="ECO:0007669"/>
    <property type="project" value="TreeGrafter"/>
</dbReference>
<evidence type="ECO:0000256" key="2">
    <source>
        <dbReference type="ARBA" id="ARBA00022643"/>
    </source>
</evidence>
<name>A0A849A8I1_9ACTN</name>
<evidence type="ECO:0000256" key="1">
    <source>
        <dbReference type="ARBA" id="ARBA00022630"/>
    </source>
</evidence>
<comment type="caution">
    <text evidence="6">The sequence shown here is derived from an EMBL/GenBank/DDBJ whole genome shotgun (WGS) entry which is preliminary data.</text>
</comment>
<dbReference type="Gene3D" id="3.20.20.30">
    <property type="entry name" value="Luciferase-like domain"/>
    <property type="match status" value="1"/>
</dbReference>
<keyword evidence="2" id="KW-0288">FMN</keyword>
<keyword evidence="3" id="KW-0560">Oxidoreductase</keyword>
<evidence type="ECO:0000259" key="5">
    <source>
        <dbReference type="Pfam" id="PF00296"/>
    </source>
</evidence>
<dbReference type="InterPro" id="IPR011251">
    <property type="entry name" value="Luciferase-like_dom"/>
</dbReference>
<reference evidence="6 7" key="1">
    <citation type="submission" date="2020-05" db="EMBL/GenBank/DDBJ databases">
        <title>Nakamurella sp. DB0629 isolated from air conditioner.</title>
        <authorList>
            <person name="Kim D.H."/>
            <person name="Kim D.-U."/>
        </authorList>
    </citation>
    <scope>NUCLEOTIDE SEQUENCE [LARGE SCALE GENOMIC DNA]</scope>
    <source>
        <strain evidence="6 7">DB0629</strain>
    </source>
</reference>
<dbReference type="NCBIfam" id="TIGR03560">
    <property type="entry name" value="F420_Rv1855c"/>
    <property type="match status" value="1"/>
</dbReference>
<dbReference type="SUPFAM" id="SSF51679">
    <property type="entry name" value="Bacterial luciferase-like"/>
    <property type="match status" value="1"/>
</dbReference>
<proteinExistence type="predicted"/>
<dbReference type="PANTHER" id="PTHR42847">
    <property type="entry name" value="ALKANESULFONATE MONOOXYGENASE"/>
    <property type="match status" value="1"/>
</dbReference>
<dbReference type="PANTHER" id="PTHR42847:SF4">
    <property type="entry name" value="ALKANESULFONATE MONOOXYGENASE-RELATED"/>
    <property type="match status" value="1"/>
</dbReference>
<accession>A0A849A8I1</accession>
<evidence type="ECO:0000256" key="3">
    <source>
        <dbReference type="ARBA" id="ARBA00023002"/>
    </source>
</evidence>
<keyword evidence="7" id="KW-1185">Reference proteome</keyword>
<keyword evidence="4" id="KW-0503">Monooxygenase</keyword>
<dbReference type="AlphaFoldDB" id="A0A849A8I1"/>
<protein>
    <submittedName>
        <fullName evidence="6">LLM class F420-dependent oxidoreductase</fullName>
    </submittedName>
</protein>
<evidence type="ECO:0000313" key="6">
    <source>
        <dbReference type="EMBL" id="NNG34780.1"/>
    </source>
</evidence>
<dbReference type="GO" id="GO:0046306">
    <property type="term" value="P:alkanesulfonate catabolic process"/>
    <property type="evidence" value="ECO:0007669"/>
    <property type="project" value="TreeGrafter"/>
</dbReference>
<keyword evidence="1" id="KW-0285">Flavoprotein</keyword>
<evidence type="ECO:0000313" key="7">
    <source>
        <dbReference type="Proteomes" id="UP000562984"/>
    </source>
</evidence>
<organism evidence="6 7">
    <name type="scientific">Nakamurella aerolata</name>
    <dbReference type="NCBI Taxonomy" id="1656892"/>
    <lineage>
        <taxon>Bacteria</taxon>
        <taxon>Bacillati</taxon>
        <taxon>Actinomycetota</taxon>
        <taxon>Actinomycetes</taxon>
        <taxon>Nakamurellales</taxon>
        <taxon>Nakamurellaceae</taxon>
        <taxon>Nakamurella</taxon>
    </lineage>
</organism>